<dbReference type="InterPro" id="IPR000792">
    <property type="entry name" value="Tscrpt_reg_LuxR_C"/>
</dbReference>
<evidence type="ECO:0000256" key="3">
    <source>
        <dbReference type="ARBA" id="ARBA00023163"/>
    </source>
</evidence>
<gene>
    <name evidence="5" type="ORF">WKW80_22945</name>
</gene>
<dbReference type="PANTHER" id="PTHR44688">
    <property type="entry name" value="DNA-BINDING TRANSCRIPTIONAL ACTIVATOR DEVR_DOSR"/>
    <property type="match status" value="1"/>
</dbReference>
<dbReference type="Proteomes" id="UP001363010">
    <property type="component" value="Unassembled WGS sequence"/>
</dbReference>
<dbReference type="Pfam" id="PF00196">
    <property type="entry name" value="GerE"/>
    <property type="match status" value="1"/>
</dbReference>
<dbReference type="EMBL" id="JBBKZV010000017">
    <property type="protein sequence ID" value="MEJ8824852.1"/>
    <property type="molecule type" value="Genomic_DNA"/>
</dbReference>
<evidence type="ECO:0000313" key="5">
    <source>
        <dbReference type="EMBL" id="MEJ8824852.1"/>
    </source>
</evidence>
<dbReference type="RefSeq" id="WP_340365877.1">
    <property type="nucleotide sequence ID" value="NZ_JBBKZV010000017.1"/>
</dbReference>
<evidence type="ECO:0000256" key="2">
    <source>
        <dbReference type="ARBA" id="ARBA00023125"/>
    </source>
</evidence>
<keyword evidence="6" id="KW-1185">Reference proteome</keyword>
<keyword evidence="2" id="KW-0238">DNA-binding</keyword>
<dbReference type="Gene3D" id="1.10.10.10">
    <property type="entry name" value="Winged helix-like DNA-binding domain superfamily/Winged helix DNA-binding domain"/>
    <property type="match status" value="1"/>
</dbReference>
<accession>A0ABU8W461</accession>
<keyword evidence="3" id="KW-0804">Transcription</keyword>
<sequence>MQCATHDLGALFESLTKRERDVFDLVIAGKLNKQIADALKTSERTVKTHRAQLMLKLGANSATDLGALAERLRRTH</sequence>
<dbReference type="PRINTS" id="PR00038">
    <property type="entry name" value="HTHLUXR"/>
</dbReference>
<dbReference type="PROSITE" id="PS50043">
    <property type="entry name" value="HTH_LUXR_2"/>
    <property type="match status" value="1"/>
</dbReference>
<protein>
    <submittedName>
        <fullName evidence="5">LuxR C-terminal-related transcriptional regulator</fullName>
    </submittedName>
</protein>
<organism evidence="5 6">
    <name type="scientific">Variovorax humicola</name>
    <dbReference type="NCBI Taxonomy" id="1769758"/>
    <lineage>
        <taxon>Bacteria</taxon>
        <taxon>Pseudomonadati</taxon>
        <taxon>Pseudomonadota</taxon>
        <taxon>Betaproteobacteria</taxon>
        <taxon>Burkholderiales</taxon>
        <taxon>Comamonadaceae</taxon>
        <taxon>Variovorax</taxon>
    </lineage>
</organism>
<comment type="caution">
    <text evidence="5">The sequence shown here is derived from an EMBL/GenBank/DDBJ whole genome shotgun (WGS) entry which is preliminary data.</text>
</comment>
<proteinExistence type="predicted"/>
<evidence type="ECO:0000313" key="6">
    <source>
        <dbReference type="Proteomes" id="UP001363010"/>
    </source>
</evidence>
<dbReference type="InterPro" id="IPR016032">
    <property type="entry name" value="Sig_transdc_resp-reg_C-effctor"/>
</dbReference>
<dbReference type="PANTHER" id="PTHR44688:SF16">
    <property type="entry name" value="DNA-BINDING TRANSCRIPTIONAL ACTIVATOR DEVR_DOSR"/>
    <property type="match status" value="1"/>
</dbReference>
<dbReference type="SMART" id="SM00421">
    <property type="entry name" value="HTH_LUXR"/>
    <property type="match status" value="1"/>
</dbReference>
<dbReference type="InterPro" id="IPR036388">
    <property type="entry name" value="WH-like_DNA-bd_sf"/>
</dbReference>
<evidence type="ECO:0000256" key="1">
    <source>
        <dbReference type="ARBA" id="ARBA00023015"/>
    </source>
</evidence>
<dbReference type="CDD" id="cd06170">
    <property type="entry name" value="LuxR_C_like"/>
    <property type="match status" value="1"/>
</dbReference>
<keyword evidence="1" id="KW-0805">Transcription regulation</keyword>
<evidence type="ECO:0000259" key="4">
    <source>
        <dbReference type="PROSITE" id="PS50043"/>
    </source>
</evidence>
<feature type="domain" description="HTH luxR-type" evidence="4">
    <location>
        <begin position="8"/>
        <end position="73"/>
    </location>
</feature>
<reference evidence="5 6" key="1">
    <citation type="submission" date="2024-03" db="EMBL/GenBank/DDBJ databases">
        <title>Novel species of the genus Variovorax.</title>
        <authorList>
            <person name="Liu Q."/>
            <person name="Xin Y.-H."/>
        </authorList>
    </citation>
    <scope>NUCLEOTIDE SEQUENCE [LARGE SCALE GENOMIC DNA]</scope>
    <source>
        <strain evidence="5 6">KACC 18501</strain>
    </source>
</reference>
<name>A0ABU8W461_9BURK</name>
<dbReference type="SUPFAM" id="SSF46894">
    <property type="entry name" value="C-terminal effector domain of the bipartite response regulators"/>
    <property type="match status" value="1"/>
</dbReference>